<dbReference type="Pfam" id="PF20241">
    <property type="entry name" value="DUF6598"/>
    <property type="match status" value="1"/>
</dbReference>
<feature type="compositionally biased region" description="Acidic residues" evidence="1">
    <location>
        <begin position="33"/>
        <end position="43"/>
    </location>
</feature>
<dbReference type="PANTHER" id="PTHR33065:SF88">
    <property type="entry name" value="OS11G0104220 PROTEIN"/>
    <property type="match status" value="1"/>
</dbReference>
<accession>A0A9N7NM67</accession>
<gene>
    <name evidence="3" type="ORF">SHERM_28317</name>
</gene>
<dbReference type="PANTHER" id="PTHR33065">
    <property type="entry name" value="OS07G0486400 PROTEIN"/>
    <property type="match status" value="1"/>
</dbReference>
<feature type="compositionally biased region" description="Acidic residues" evidence="1">
    <location>
        <begin position="1"/>
        <end position="19"/>
    </location>
</feature>
<feature type="non-terminal residue" evidence="3">
    <location>
        <position position="326"/>
    </location>
</feature>
<dbReference type="OrthoDB" id="1744787at2759"/>
<evidence type="ECO:0000259" key="2">
    <source>
        <dbReference type="Pfam" id="PF20241"/>
    </source>
</evidence>
<name>A0A9N7NM67_STRHE</name>
<reference evidence="3" key="1">
    <citation type="submission" date="2019-12" db="EMBL/GenBank/DDBJ databases">
        <authorList>
            <person name="Scholes J."/>
        </authorList>
    </citation>
    <scope>NUCLEOTIDE SEQUENCE</scope>
</reference>
<evidence type="ECO:0000313" key="3">
    <source>
        <dbReference type="EMBL" id="CAA0833043.1"/>
    </source>
</evidence>
<proteinExistence type="predicted"/>
<evidence type="ECO:0000313" key="4">
    <source>
        <dbReference type="Proteomes" id="UP001153555"/>
    </source>
</evidence>
<dbReference type="AlphaFoldDB" id="A0A9N7NM67"/>
<feature type="region of interest" description="Disordered" evidence="1">
    <location>
        <begin position="1"/>
        <end position="62"/>
    </location>
</feature>
<dbReference type="EMBL" id="CACSLK010027837">
    <property type="protein sequence ID" value="CAA0833043.1"/>
    <property type="molecule type" value="Genomic_DNA"/>
</dbReference>
<organism evidence="3 4">
    <name type="scientific">Striga hermonthica</name>
    <name type="common">Purple witchweed</name>
    <name type="synonym">Buchnera hermonthica</name>
    <dbReference type="NCBI Taxonomy" id="68872"/>
    <lineage>
        <taxon>Eukaryota</taxon>
        <taxon>Viridiplantae</taxon>
        <taxon>Streptophyta</taxon>
        <taxon>Embryophyta</taxon>
        <taxon>Tracheophyta</taxon>
        <taxon>Spermatophyta</taxon>
        <taxon>Magnoliopsida</taxon>
        <taxon>eudicotyledons</taxon>
        <taxon>Gunneridae</taxon>
        <taxon>Pentapetalae</taxon>
        <taxon>asterids</taxon>
        <taxon>lamiids</taxon>
        <taxon>Lamiales</taxon>
        <taxon>Orobanchaceae</taxon>
        <taxon>Buchnereae</taxon>
        <taxon>Striga</taxon>
    </lineage>
</organism>
<keyword evidence="4" id="KW-1185">Reference proteome</keyword>
<comment type="caution">
    <text evidence="3">The sequence shown here is derived from an EMBL/GenBank/DDBJ whole genome shotgun (WGS) entry which is preliminary data.</text>
</comment>
<protein>
    <recommendedName>
        <fullName evidence="2">DUF6598 domain-containing protein</fullName>
    </recommendedName>
</protein>
<sequence>MDDDDDEDDGGNDDDDDQMNESFVAEMAHLESDKEESGDEEMDEVSHREASPSHLRSASWKLQPQEDRPFSCSAVQIFSVFIGRAKFRPLQIYGSVILSSHIGKSQLFSREAKEDAFKLDEHVKTIPVLDGCQAYDECASVKVKFDLKDTESSLHIKGYVNWDLRGAKHWVWREPDYGRRWFDRQLCSFVQGTNGFAAIYYTLFEEAVQADVEVLCMPKTGNGNAAVVCPRIYGTLVARYNNYDYRTRYNKEYYQIGLFERSREDPVEVGPRGLVALSRCRVAVPVKSSLVVEANFISDGNDGVPHQVLCSREFRIRARDDEAILE</sequence>
<dbReference type="Proteomes" id="UP001153555">
    <property type="component" value="Unassembled WGS sequence"/>
</dbReference>
<evidence type="ECO:0000256" key="1">
    <source>
        <dbReference type="SAM" id="MobiDB-lite"/>
    </source>
</evidence>
<dbReference type="InterPro" id="IPR046533">
    <property type="entry name" value="DUF6598"/>
</dbReference>
<feature type="domain" description="DUF6598" evidence="2">
    <location>
        <begin position="74"/>
        <end position="308"/>
    </location>
</feature>